<dbReference type="GeneID" id="36329816"/>
<organism evidence="2 3">
    <name type="scientific">Postia placenta MAD-698-R-SB12</name>
    <dbReference type="NCBI Taxonomy" id="670580"/>
    <lineage>
        <taxon>Eukaryota</taxon>
        <taxon>Fungi</taxon>
        <taxon>Dikarya</taxon>
        <taxon>Basidiomycota</taxon>
        <taxon>Agaricomycotina</taxon>
        <taxon>Agaricomycetes</taxon>
        <taxon>Polyporales</taxon>
        <taxon>Adustoporiaceae</taxon>
        <taxon>Rhodonia</taxon>
    </lineage>
</organism>
<dbReference type="AlphaFoldDB" id="A0A1X6N7B5"/>
<sequence>MLFLVSALAAPLSLRTETVSNVTCTDSSVTLDTHETDVALLQICGGISGSIEFCQGNPTTTTGTDGGSQFTITPVEKGATINISKGRWEQGIKAVAATCGQNKPFTATFTGGASTGDVNVALTQV</sequence>
<reference evidence="2 3" key="1">
    <citation type="submission" date="2017-04" db="EMBL/GenBank/DDBJ databases">
        <title>Genome Sequence of the Model Brown-Rot Fungus Postia placenta SB12.</title>
        <authorList>
            <consortium name="DOE Joint Genome Institute"/>
            <person name="Gaskell J."/>
            <person name="Kersten P."/>
            <person name="Larrondo L.F."/>
            <person name="Canessa P."/>
            <person name="Martinez D."/>
            <person name="Hibbett D."/>
            <person name="Schmoll M."/>
            <person name="Kubicek C.P."/>
            <person name="Martinez A.T."/>
            <person name="Yadav J."/>
            <person name="Master E."/>
            <person name="Magnuson J.K."/>
            <person name="James T."/>
            <person name="Yaver D."/>
            <person name="Berka R."/>
            <person name="Labutti K."/>
            <person name="Lipzen A."/>
            <person name="Aerts A."/>
            <person name="Barry K."/>
            <person name="Henrissat B."/>
            <person name="Blanchette R."/>
            <person name="Grigoriev I."/>
            <person name="Cullen D."/>
        </authorList>
    </citation>
    <scope>NUCLEOTIDE SEQUENCE [LARGE SCALE GENOMIC DNA]</scope>
    <source>
        <strain evidence="2 3">MAD-698-R-SB12</strain>
    </source>
</reference>
<name>A0A1X6N7B5_9APHY</name>
<feature type="chain" id="PRO_5013049872" description="Cyanovirin-N domain-containing protein" evidence="1">
    <location>
        <begin position="16"/>
        <end position="125"/>
    </location>
</feature>
<keyword evidence="3" id="KW-1185">Reference proteome</keyword>
<evidence type="ECO:0000256" key="1">
    <source>
        <dbReference type="SAM" id="SignalP"/>
    </source>
</evidence>
<accession>A0A1X6N7B5</accession>
<dbReference type="RefSeq" id="XP_024341097.1">
    <property type="nucleotide sequence ID" value="XM_024484867.1"/>
</dbReference>
<feature type="signal peptide" evidence="1">
    <location>
        <begin position="1"/>
        <end position="15"/>
    </location>
</feature>
<proteinExistence type="predicted"/>
<evidence type="ECO:0000313" key="2">
    <source>
        <dbReference type="EMBL" id="OSX64303.1"/>
    </source>
</evidence>
<dbReference type="EMBL" id="KZ110594">
    <property type="protein sequence ID" value="OSX64303.1"/>
    <property type="molecule type" value="Genomic_DNA"/>
</dbReference>
<dbReference type="Proteomes" id="UP000194127">
    <property type="component" value="Unassembled WGS sequence"/>
</dbReference>
<keyword evidence="1" id="KW-0732">Signal</keyword>
<evidence type="ECO:0008006" key="4">
    <source>
        <dbReference type="Google" id="ProtNLM"/>
    </source>
</evidence>
<gene>
    <name evidence="2" type="ORF">POSPLADRAFT_1138076</name>
</gene>
<evidence type="ECO:0000313" key="3">
    <source>
        <dbReference type="Proteomes" id="UP000194127"/>
    </source>
</evidence>
<protein>
    <recommendedName>
        <fullName evidence="4">Cyanovirin-N domain-containing protein</fullName>
    </recommendedName>
</protein>
<dbReference type="OrthoDB" id="2097653at2759"/>